<keyword evidence="4" id="KW-1185">Reference proteome</keyword>
<dbReference type="RefSeq" id="WP_147430087.1">
    <property type="nucleotide sequence ID" value="NZ_RBKS01000001.1"/>
</dbReference>
<dbReference type="EMBL" id="RBKS01000001">
    <property type="protein sequence ID" value="RKR73937.1"/>
    <property type="molecule type" value="Genomic_DNA"/>
</dbReference>
<reference evidence="3 4" key="1">
    <citation type="submission" date="2018-10" db="EMBL/GenBank/DDBJ databases">
        <title>Sequencing the genomes of 1000 actinobacteria strains.</title>
        <authorList>
            <person name="Klenk H.-P."/>
        </authorList>
    </citation>
    <scope>NUCLEOTIDE SEQUENCE [LARGE SCALE GENOMIC DNA]</scope>
    <source>
        <strain evidence="3 4">DSM 17894</strain>
    </source>
</reference>
<dbReference type="InterPro" id="IPR057746">
    <property type="entry name" value="CpnT-like_N"/>
</dbReference>
<dbReference type="Pfam" id="PF14021">
    <property type="entry name" value="TNT"/>
    <property type="match status" value="1"/>
</dbReference>
<feature type="domain" description="Outer membrane channel protein CpnT-like N-terminal" evidence="2">
    <location>
        <begin position="136"/>
        <end position="256"/>
    </location>
</feature>
<comment type="caution">
    <text evidence="3">The sequence shown here is derived from an EMBL/GenBank/DDBJ whole genome shotgun (WGS) entry which is preliminary data.</text>
</comment>
<evidence type="ECO:0000259" key="2">
    <source>
        <dbReference type="Pfam" id="PF25547"/>
    </source>
</evidence>
<dbReference type="GO" id="GO:0050135">
    <property type="term" value="F:NADP+ nucleosidase activity"/>
    <property type="evidence" value="ECO:0007669"/>
    <property type="project" value="InterPro"/>
</dbReference>
<sequence length="541" mass="55855">MAGTVLDVDAQDFVTSSSHAASVARAISQAGATLRGALSGDSQMAGSDPTGRKWAAQYDKVAADAISGIDSLETAFGQIAAGLSVTGLNYATADWLSAGKSGHAPGYTVPSLPGEVCSAAPPSASGGTGSCDIPGWHYVADFIGDMWPDGDTGKLRHAKTAWSTFADTLDSIHGADIPRIISALDDTQTPEMPAIHSTVTTVKSSVSKLAQEARNLSSAAGQLADQIDHVHQQTEQELISLGEQLAATAAIGIGLTIFTAGLSDAAGALAGGGEIAVAVSRILGFIAELGTNVARVVDTVAESAGAIAKVAGVSEQITIRIVTIAGNSVVTGVGGGLTNIGVQEIVDPGADIDNSFVNGFVGGAAFGVVGEVGSMARVAAVKQFHDFKLNLKDWAATNGPAGYQMYGSLGEKAWFKTYFQGFDKKGYAQWKWPDGDHGFLNGVSKPNSLTVGQQITRLSAKGADGRFATDPGTSFGSMSLPPDRLAPNFVTTKYEVLKPLPPFIREGAIDPGFEQAGMGKQYFFPKGIDQLVKDGYLKVIP</sequence>
<dbReference type="OrthoDB" id="4504727at2"/>
<protein>
    <submittedName>
        <fullName evidence="3">Uncharacterized protein DUF4237</fullName>
    </submittedName>
</protein>
<gene>
    <name evidence="3" type="ORF">C8E83_1037</name>
</gene>
<feature type="domain" description="TNT" evidence="1">
    <location>
        <begin position="449"/>
        <end position="538"/>
    </location>
</feature>
<name>A0A495ID59_9MICO</name>
<dbReference type="Pfam" id="PF25547">
    <property type="entry name" value="WXG100_2"/>
    <property type="match status" value="1"/>
</dbReference>
<proteinExistence type="predicted"/>
<evidence type="ECO:0000259" key="1">
    <source>
        <dbReference type="Pfam" id="PF14021"/>
    </source>
</evidence>
<organism evidence="3 4">
    <name type="scientific">Frondihabitans australicus</name>
    <dbReference type="NCBI Taxonomy" id="386892"/>
    <lineage>
        <taxon>Bacteria</taxon>
        <taxon>Bacillati</taxon>
        <taxon>Actinomycetota</taxon>
        <taxon>Actinomycetes</taxon>
        <taxon>Micrococcales</taxon>
        <taxon>Microbacteriaceae</taxon>
        <taxon>Frondihabitans</taxon>
    </lineage>
</organism>
<dbReference type="Proteomes" id="UP000280008">
    <property type="component" value="Unassembled WGS sequence"/>
</dbReference>
<dbReference type="InterPro" id="IPR025331">
    <property type="entry name" value="TNT"/>
</dbReference>
<evidence type="ECO:0000313" key="3">
    <source>
        <dbReference type="EMBL" id="RKR73937.1"/>
    </source>
</evidence>
<dbReference type="AlphaFoldDB" id="A0A495ID59"/>
<evidence type="ECO:0000313" key="4">
    <source>
        <dbReference type="Proteomes" id="UP000280008"/>
    </source>
</evidence>
<accession>A0A495ID59</accession>